<evidence type="ECO:0000256" key="1">
    <source>
        <dbReference type="ARBA" id="ARBA00006641"/>
    </source>
</evidence>
<protein>
    <recommendedName>
        <fullName evidence="8">Peptidase C15, pyroglutamyl peptidase I-like protein</fullName>
    </recommendedName>
</protein>
<dbReference type="InterPro" id="IPR036440">
    <property type="entry name" value="Peptidase_C15-like_sf"/>
</dbReference>
<sequence length="262" mass="28884">MAPIDSRDAQDRPFRVHLTGFGPFRDIKHNPSWLAVEPLDGQILTESPPPLSGHAPTASPRRRSPRRPILLSTSLLPVEYTAVEHLAPRLQQPDHKEETPPPELVIHVGVSAGDSAIRLEQRARKFGYNSLDAAGNLAPSTRSEDVDVEGARRGFVGEEWEAAPEELRTVVDADKVIRWVKSQGVAFISQSDDAGLYLCEYSFFASMATAIRLNPANPTPVQFIHVPPVGQPYSAEELTRAIRLIVWAIVEEALPHRGEASE</sequence>
<keyword evidence="4" id="KW-0788">Thiol protease</keyword>
<keyword evidence="2" id="KW-0645">Protease</keyword>
<comment type="caution">
    <text evidence="6">The sequence shown here is derived from an EMBL/GenBank/DDBJ whole genome shotgun (WGS) entry which is preliminary data.</text>
</comment>
<dbReference type="SUPFAM" id="SSF53182">
    <property type="entry name" value="Pyrrolidone carboxyl peptidase (pyroglutamate aminopeptidase)"/>
    <property type="match status" value="1"/>
</dbReference>
<evidence type="ECO:0000256" key="3">
    <source>
        <dbReference type="ARBA" id="ARBA00022801"/>
    </source>
</evidence>
<keyword evidence="3" id="KW-0378">Hydrolase</keyword>
<dbReference type="GO" id="GO:0008234">
    <property type="term" value="F:cysteine-type peptidase activity"/>
    <property type="evidence" value="ECO:0007669"/>
    <property type="project" value="UniProtKB-KW"/>
</dbReference>
<evidence type="ECO:0000313" key="7">
    <source>
        <dbReference type="Proteomes" id="UP000777482"/>
    </source>
</evidence>
<dbReference type="Gene3D" id="3.40.630.20">
    <property type="entry name" value="Peptidase C15, pyroglutamyl peptidase I-like"/>
    <property type="match status" value="1"/>
</dbReference>
<evidence type="ECO:0000256" key="4">
    <source>
        <dbReference type="ARBA" id="ARBA00022807"/>
    </source>
</evidence>
<evidence type="ECO:0000256" key="5">
    <source>
        <dbReference type="SAM" id="MobiDB-lite"/>
    </source>
</evidence>
<keyword evidence="7" id="KW-1185">Reference proteome</keyword>
<reference evidence="6 7" key="1">
    <citation type="submission" date="2020-11" db="EMBL/GenBank/DDBJ databases">
        <title>Kefir isolates.</title>
        <authorList>
            <person name="Marcisauskas S."/>
            <person name="Kim Y."/>
            <person name="Blasche S."/>
        </authorList>
    </citation>
    <scope>NUCLEOTIDE SEQUENCE [LARGE SCALE GENOMIC DNA]</scope>
    <source>
        <strain evidence="6 7">KR</strain>
    </source>
</reference>
<dbReference type="Proteomes" id="UP000777482">
    <property type="component" value="Unassembled WGS sequence"/>
</dbReference>
<dbReference type="PANTHER" id="PTHR23402:SF1">
    <property type="entry name" value="PYROGLUTAMYL-PEPTIDASE I"/>
    <property type="match status" value="1"/>
</dbReference>
<dbReference type="EMBL" id="PUHQ01000024">
    <property type="protein sequence ID" value="KAG0662784.1"/>
    <property type="molecule type" value="Genomic_DNA"/>
</dbReference>
<feature type="region of interest" description="Disordered" evidence="5">
    <location>
        <begin position="44"/>
        <end position="68"/>
    </location>
</feature>
<proteinExistence type="inferred from homology"/>
<gene>
    <name evidence="6" type="ORF">C6P46_003097</name>
</gene>
<dbReference type="OrthoDB" id="407146at2759"/>
<evidence type="ECO:0008006" key="8">
    <source>
        <dbReference type="Google" id="ProtNLM"/>
    </source>
</evidence>
<evidence type="ECO:0000256" key="2">
    <source>
        <dbReference type="ARBA" id="ARBA00022670"/>
    </source>
</evidence>
<accession>A0A9P7B6L7</accession>
<dbReference type="PANTHER" id="PTHR23402">
    <property type="entry name" value="PROTEASE FAMILY C15 PYROGLUTAMYL-PEPTIDASE I-RELATED"/>
    <property type="match status" value="1"/>
</dbReference>
<organism evidence="6 7">
    <name type="scientific">Rhodotorula mucilaginosa</name>
    <name type="common">Yeast</name>
    <name type="synonym">Rhodotorula rubra</name>
    <dbReference type="NCBI Taxonomy" id="5537"/>
    <lineage>
        <taxon>Eukaryota</taxon>
        <taxon>Fungi</taxon>
        <taxon>Dikarya</taxon>
        <taxon>Basidiomycota</taxon>
        <taxon>Pucciniomycotina</taxon>
        <taxon>Microbotryomycetes</taxon>
        <taxon>Sporidiobolales</taxon>
        <taxon>Sporidiobolaceae</taxon>
        <taxon>Rhodotorula</taxon>
    </lineage>
</organism>
<comment type="similarity">
    <text evidence="1">Belongs to the peptidase C15 family.</text>
</comment>
<dbReference type="AlphaFoldDB" id="A0A9P7B6L7"/>
<name>A0A9P7B6L7_RHOMI</name>
<dbReference type="InterPro" id="IPR016125">
    <property type="entry name" value="Peptidase_C15-like"/>
</dbReference>
<dbReference type="GO" id="GO:0006508">
    <property type="term" value="P:proteolysis"/>
    <property type="evidence" value="ECO:0007669"/>
    <property type="project" value="UniProtKB-KW"/>
</dbReference>
<evidence type="ECO:0000313" key="6">
    <source>
        <dbReference type="EMBL" id="KAG0662784.1"/>
    </source>
</evidence>